<gene>
    <name evidence="2" type="ORF">L9F63_006003</name>
</gene>
<evidence type="ECO:0000313" key="3">
    <source>
        <dbReference type="Proteomes" id="UP001233999"/>
    </source>
</evidence>
<dbReference type="EMBL" id="JASPKZ010009358">
    <property type="protein sequence ID" value="KAJ9577432.1"/>
    <property type="molecule type" value="Genomic_DNA"/>
</dbReference>
<organism evidence="2 3">
    <name type="scientific">Diploptera punctata</name>
    <name type="common">Pacific beetle cockroach</name>
    <dbReference type="NCBI Taxonomy" id="6984"/>
    <lineage>
        <taxon>Eukaryota</taxon>
        <taxon>Metazoa</taxon>
        <taxon>Ecdysozoa</taxon>
        <taxon>Arthropoda</taxon>
        <taxon>Hexapoda</taxon>
        <taxon>Insecta</taxon>
        <taxon>Pterygota</taxon>
        <taxon>Neoptera</taxon>
        <taxon>Polyneoptera</taxon>
        <taxon>Dictyoptera</taxon>
        <taxon>Blattodea</taxon>
        <taxon>Blaberoidea</taxon>
        <taxon>Blaberidae</taxon>
        <taxon>Diplopterinae</taxon>
        <taxon>Diploptera</taxon>
    </lineage>
</organism>
<proteinExistence type="predicted"/>
<evidence type="ECO:0000313" key="2">
    <source>
        <dbReference type="EMBL" id="KAJ9577432.1"/>
    </source>
</evidence>
<comment type="caution">
    <text evidence="2">The sequence shown here is derived from an EMBL/GenBank/DDBJ whole genome shotgun (WGS) entry which is preliminary data.</text>
</comment>
<accession>A0AAD7ZBT7</accession>
<feature type="chain" id="PRO_5041913115" evidence="1">
    <location>
        <begin position="22"/>
        <end position="111"/>
    </location>
</feature>
<keyword evidence="1" id="KW-0732">Signal</keyword>
<name>A0AAD7ZBT7_DIPPU</name>
<evidence type="ECO:0000256" key="1">
    <source>
        <dbReference type="SAM" id="SignalP"/>
    </source>
</evidence>
<protein>
    <submittedName>
        <fullName evidence="2">Uncharacterized protein</fullName>
    </submittedName>
</protein>
<feature type="signal peptide" evidence="1">
    <location>
        <begin position="1"/>
        <end position="21"/>
    </location>
</feature>
<reference evidence="2" key="1">
    <citation type="journal article" date="2023" name="IScience">
        <title>Live-bearing cockroach genome reveals convergent evolutionary mechanisms linked to viviparity in insects and beyond.</title>
        <authorList>
            <person name="Fouks B."/>
            <person name="Harrison M.C."/>
            <person name="Mikhailova A.A."/>
            <person name="Marchal E."/>
            <person name="English S."/>
            <person name="Carruthers M."/>
            <person name="Jennings E.C."/>
            <person name="Chiamaka E.L."/>
            <person name="Frigard R.A."/>
            <person name="Pippel M."/>
            <person name="Attardo G.M."/>
            <person name="Benoit J.B."/>
            <person name="Bornberg-Bauer E."/>
            <person name="Tobe S.S."/>
        </authorList>
    </citation>
    <scope>NUCLEOTIDE SEQUENCE</scope>
    <source>
        <strain evidence="2">Stay&amp;Tobe</strain>
    </source>
</reference>
<keyword evidence="3" id="KW-1185">Reference proteome</keyword>
<sequence length="111" mass="12716">MEKFAVFVCVCTVAILSITSAINDNPCYFMKCEREERCVNRICEECLFPPRCQYCGYCVEEYNPLNYEDTTITTEPTEIITDNVTVTEYSTSFSTEITTSYSNTTRNSTNT</sequence>
<dbReference type="AlphaFoldDB" id="A0AAD7ZBT7"/>
<dbReference type="Proteomes" id="UP001233999">
    <property type="component" value="Unassembled WGS sequence"/>
</dbReference>
<reference evidence="2" key="2">
    <citation type="submission" date="2023-05" db="EMBL/GenBank/DDBJ databases">
        <authorList>
            <person name="Fouks B."/>
        </authorList>
    </citation>
    <scope>NUCLEOTIDE SEQUENCE</scope>
    <source>
        <strain evidence="2">Stay&amp;Tobe</strain>
        <tissue evidence="2">Testes</tissue>
    </source>
</reference>